<reference evidence="3" key="1">
    <citation type="submission" date="2014-03" db="EMBL/GenBank/DDBJ databases">
        <authorList>
            <person name="Casaregola S."/>
        </authorList>
    </citation>
    <scope>NUCLEOTIDE SEQUENCE [LARGE SCALE GENOMIC DNA]</scope>
    <source>
        <strain evidence="3">CLIB 918</strain>
    </source>
</reference>
<feature type="compositionally biased region" description="Basic and acidic residues" evidence="1">
    <location>
        <begin position="45"/>
        <end position="59"/>
    </location>
</feature>
<feature type="region of interest" description="Disordered" evidence="1">
    <location>
        <begin position="432"/>
        <end position="505"/>
    </location>
</feature>
<dbReference type="PROSITE" id="PS50097">
    <property type="entry name" value="BTB"/>
    <property type="match status" value="1"/>
</dbReference>
<sequence length="875" mass="97026">MVNINRFTASNTQSNLSSNHSLLFSNPSYTPPLPSTASTSAFSSHADDESSDEASKDTTHLISSASSISNMPNLLSSTSGHRQISQFQGQMQAQTKTHKCTSSTSSKSAGILESASPRILSLNEFLYQKGFLNGVSSDVTIVCFGREYHLHKLILSRSSFFASLVSVEWATDHQDTSGPQKRLIDFGNDENVTQQAFELALARLYGHEDHNKEKRHVTNLLAVASFLDLPEIVEYCVSEIVKSIDVHNIASLLHFATKYEYGDASREIINSCKTFLCTEGYEFPREVWGGIPNEIAADVITADGFFVPTEWDRVQFMVLLYRYKVNLFRKARGGKKRLTKDQAEELQPLRDALTNRLHFCHLSYAQLEMLENLKDHRGGLLIKRESLRNALWLQTGLRHKVVNAKVDQQELNLTRAFNFRRKVFVNEHFQGREKDLEEDEEDNDAVPEVGSNRSSLNAERFPDASAALEKKNKDGETDSVRDATSESESEDSEEYEDDEDDGSSMYNESAQIYYPIPTDYNGLDSQEHKVSTTEIANVTKYPPFRFSVKFDDVTKLKVEKRVYSQTYWYAGSYWNIYIQKVQHKKGHQLGVYLHRGKLDSNTQSSNLRQDERLALFDLNEDEDGSLSIQPGSSPLTSPRRSRPLDPVAHSTNNLDGLTFDLATGTGGSLLDGAVPWMDGDGSTNRTGSPLGGNDNTGLYEDALRLRLDHSPPPHDLEWTPPSPPFEGGAALAAASIAAEAAAQGAASADIVAMFSSPQAPTNSGTGASNLGRSGSNRKSGGANSANNSAHEAARPEYFDTRRVIQAYFEIYTPPRKKGSEMTCFSSSPDSFKFAQSWGWKSSPLCAAAEEMMRGGRHLKNNDPPGLRFMIVVGLV</sequence>
<dbReference type="OrthoDB" id="6359943at2759"/>
<evidence type="ECO:0000313" key="4">
    <source>
        <dbReference type="Proteomes" id="UP000242525"/>
    </source>
</evidence>
<dbReference type="EMBL" id="CCBN010000003">
    <property type="protein sequence ID" value="CDO52389.1"/>
    <property type="molecule type" value="Genomic_DNA"/>
</dbReference>
<feature type="compositionally biased region" description="Polar residues" evidence="1">
    <location>
        <begin position="758"/>
        <end position="767"/>
    </location>
</feature>
<feature type="domain" description="BTB" evidence="2">
    <location>
        <begin position="137"/>
        <end position="213"/>
    </location>
</feature>
<feature type="region of interest" description="Disordered" evidence="1">
    <location>
        <begin position="622"/>
        <end position="649"/>
    </location>
</feature>
<feature type="region of interest" description="Disordered" evidence="1">
    <location>
        <begin position="758"/>
        <end position="794"/>
    </location>
</feature>
<dbReference type="SMART" id="SM00225">
    <property type="entry name" value="BTB"/>
    <property type="match status" value="1"/>
</dbReference>
<feature type="compositionally biased region" description="Low complexity" evidence="1">
    <location>
        <begin position="768"/>
        <end position="790"/>
    </location>
</feature>
<dbReference type="AlphaFoldDB" id="A0A0J9X5F8"/>
<feature type="region of interest" description="Disordered" evidence="1">
    <location>
        <begin position="76"/>
        <end position="106"/>
    </location>
</feature>
<dbReference type="Proteomes" id="UP000242525">
    <property type="component" value="Unassembled WGS sequence"/>
</dbReference>
<keyword evidence="4" id="KW-1185">Reference proteome</keyword>
<evidence type="ECO:0000256" key="1">
    <source>
        <dbReference type="SAM" id="MobiDB-lite"/>
    </source>
</evidence>
<feature type="compositionally biased region" description="Acidic residues" evidence="1">
    <location>
        <begin position="485"/>
        <end position="502"/>
    </location>
</feature>
<evidence type="ECO:0000259" key="2">
    <source>
        <dbReference type="PROSITE" id="PS50097"/>
    </source>
</evidence>
<evidence type="ECO:0000313" key="3">
    <source>
        <dbReference type="EMBL" id="CDO52389.1"/>
    </source>
</evidence>
<comment type="caution">
    <text evidence="3">The sequence shown here is derived from an EMBL/GenBank/DDBJ whole genome shotgun (WGS) entry which is preliminary data.</text>
</comment>
<dbReference type="STRING" id="1173061.A0A0J9X5F8"/>
<gene>
    <name evidence="3" type="ORF">BN980_GECA03s01110g</name>
</gene>
<dbReference type="PANTHER" id="PTHR47369:SF1">
    <property type="entry name" value="BTB_POZ DOMAIN-CONTAINING PROTEIN"/>
    <property type="match status" value="1"/>
</dbReference>
<dbReference type="InterPro" id="IPR000210">
    <property type="entry name" value="BTB/POZ_dom"/>
</dbReference>
<dbReference type="Gene3D" id="3.30.710.10">
    <property type="entry name" value="Potassium Channel Kv1.1, Chain A"/>
    <property type="match status" value="1"/>
</dbReference>
<feature type="compositionally biased region" description="Acidic residues" evidence="1">
    <location>
        <begin position="436"/>
        <end position="445"/>
    </location>
</feature>
<feature type="compositionally biased region" description="Low complexity" evidence="1">
    <location>
        <begin position="35"/>
        <end position="44"/>
    </location>
</feature>
<protein>
    <recommendedName>
        <fullName evidence="2">BTB domain-containing protein</fullName>
    </recommendedName>
</protein>
<feature type="region of interest" description="Disordered" evidence="1">
    <location>
        <begin position="34"/>
        <end position="59"/>
    </location>
</feature>
<feature type="compositionally biased region" description="Polar residues" evidence="1">
    <location>
        <begin position="76"/>
        <end position="94"/>
    </location>
</feature>
<feature type="compositionally biased region" description="Basic and acidic residues" evidence="1">
    <location>
        <begin position="468"/>
        <end position="484"/>
    </location>
</feature>
<dbReference type="InterPro" id="IPR011333">
    <property type="entry name" value="SKP1/BTB/POZ_sf"/>
</dbReference>
<accession>A0A0J9X5F8</accession>
<dbReference type="SUPFAM" id="SSF54695">
    <property type="entry name" value="POZ domain"/>
    <property type="match status" value="1"/>
</dbReference>
<proteinExistence type="predicted"/>
<dbReference type="Pfam" id="PF00651">
    <property type="entry name" value="BTB"/>
    <property type="match status" value="1"/>
</dbReference>
<organism evidence="3 4">
    <name type="scientific">Geotrichum candidum</name>
    <name type="common">Oospora lactis</name>
    <name type="synonym">Dipodascus geotrichum</name>
    <dbReference type="NCBI Taxonomy" id="1173061"/>
    <lineage>
        <taxon>Eukaryota</taxon>
        <taxon>Fungi</taxon>
        <taxon>Dikarya</taxon>
        <taxon>Ascomycota</taxon>
        <taxon>Saccharomycotina</taxon>
        <taxon>Dipodascomycetes</taxon>
        <taxon>Dipodascales</taxon>
        <taxon>Dipodascaceae</taxon>
        <taxon>Geotrichum</taxon>
    </lineage>
</organism>
<name>A0A0J9X5F8_GEOCN</name>
<dbReference type="PANTHER" id="PTHR47369">
    <property type="entry name" value="BTB/POZ DOMAIN-CONTAINING PROTEIN"/>
    <property type="match status" value="1"/>
</dbReference>